<feature type="domain" description="Beta-mannosidase Ig-fold" evidence="14">
    <location>
        <begin position="1121"/>
        <end position="1192"/>
    </location>
</feature>
<comment type="subunit">
    <text evidence="5">Homodimer.</text>
</comment>
<dbReference type="SUPFAM" id="SSF49303">
    <property type="entry name" value="beta-Galactosidase/glucuronidase domain"/>
    <property type="match status" value="1"/>
</dbReference>
<dbReference type="FunFam" id="2.60.40.10:FF:002310">
    <property type="entry name" value="Beta-mannosidase A"/>
    <property type="match status" value="1"/>
</dbReference>
<evidence type="ECO:0000256" key="12">
    <source>
        <dbReference type="ARBA" id="ARBA00023295"/>
    </source>
</evidence>
<dbReference type="SUPFAM" id="SSF51445">
    <property type="entry name" value="(Trans)glycosidases"/>
    <property type="match status" value="1"/>
</dbReference>
<comment type="caution">
    <text evidence="17">The sequence shown here is derived from an EMBL/GenBank/DDBJ whole genome shotgun (WGS) entry which is preliminary data.</text>
</comment>
<sequence length="1199" mass="135092">MPLASRVADRLAPKFYPDSLNRGRESPCSELNNPRHQHFFTAMQFLLSLLSCLVSLPVLAAVSSKRGPPLPSTHMSLSSFQWSLVNANRSIIVPTPFLNQPHLALMAAGIIDEPNIGLNEGTTRWVGEEEAWTWETKFNLITSPAWAAVERVSSSNMINFYLAFDGLDTFCEIQLDDQRIGSTNNAFRSWVFDVTEVIRSSQNRPILLSLRFASAYDVASQLAHDPGNMWFPIASAGGKNATTIQPYEYGYRNWARKQQSDFGWDWGKYSATHQHLNRSLATMLINFYQVLPTFLLARQRFSFVIGMSISPPCREVIRPAHLIGLSAPAQPQFDLFNQARAKQSQTKTVSATPSTATGVISKELLSATSTNQKRDSNPHAGAPSLWIHRTVIDIYRMGQRNNLHPNQGAPWIINITLPITSPAPIAATLTGVLSETSVKLPPKQLSLINTPRYRNFGPDYSLTVEYIVDSREIELWYPATLGNPRLYDLELTLTVERQKASSNPQANEKLSWRERVGFRTIVVDQSRYTEQEVSSGIKPGTRFTFVINDQPFYVQGSSMIPIDNFAARSNATTIRWLLESALLANQNLIRIWGGGAYQTDEFYDVGLNQLSILSSSMCDELGLLAWSESVFACGAYPISPESFLDNVRAEVSENVARLNRHPSTALWAGNNEGEGYLIEVNRTWTNGSIYFDQYDYLNNHVLRELVLDNTRSISYIPSSTTQGYLSLDPYVARYYNSTEGELYGDKEHYNYNTSVSFNVASYPVARFVNEVRTLISLWETRTATKSMQLSWCFYIVWVSFHAFHLHLGSCAQVSARLRLQFHRHPSPQQSKPSSSPFFHGRSPRMASPRCQVLMCVCLSWGKLHQHNPAGNLSYPWPADDGQMQMSTGVSNYFPVPNISSDSRTQLAQWAYSTQVFQAAFMASEIHYYRLGASRGENNMGEPISSHRHNCSCSDRWRVRFIGNVINDIWEGTSWSSIEYTGRWKVFHYVAARVQSHVIISPIFQDNSTLDIYVTSDLWCALQAVEGSAEWTCETGYDFAGQPLGETTRKRFRVGGLNSTQLYHVEGLGEIVPNGRAANDAWLYLSLRTDDGRYTNEQFFHPLPLKDCLLRPTIVRADPIGHNQVSIQVVDGGGVAAWVNGVRGYFRDMDSGLPSNAFFLRPTEARRLEFVFDPAATAKNLASRIRVRTLWDNQHYPPSN</sequence>
<comment type="pathway">
    <text evidence="3">Glycan metabolism; N-glycan degradation.</text>
</comment>
<dbReference type="InterPro" id="IPR050887">
    <property type="entry name" value="Beta-mannosidase_GH2"/>
</dbReference>
<evidence type="ECO:0000256" key="1">
    <source>
        <dbReference type="ARBA" id="ARBA00000829"/>
    </source>
</evidence>
<dbReference type="OrthoDB" id="2866996at2759"/>
<dbReference type="VEuPathDB" id="FungiDB:VP01_874g3"/>
<dbReference type="Gene3D" id="2.60.40.10">
    <property type="entry name" value="Immunoglobulins"/>
    <property type="match status" value="3"/>
</dbReference>
<dbReference type="InterPro" id="IPR017853">
    <property type="entry name" value="GH"/>
</dbReference>
<proteinExistence type="inferred from homology"/>
<gene>
    <name evidence="17" type="ORF">VP01_874g3</name>
</gene>
<accession>A0A0L6U8K5</accession>
<dbReference type="InterPro" id="IPR041625">
    <property type="entry name" value="Beta-mannosidase_Ig"/>
</dbReference>
<protein>
    <recommendedName>
        <fullName evidence="7">Beta-mannosidase A</fullName>
        <ecNumber evidence="6">3.2.1.25</ecNumber>
    </recommendedName>
    <alternativeName>
        <fullName evidence="13">Mannanase A</fullName>
    </alternativeName>
</protein>
<dbReference type="Gene3D" id="3.20.20.80">
    <property type="entry name" value="Glycosidases"/>
    <property type="match status" value="2"/>
</dbReference>
<evidence type="ECO:0000256" key="6">
    <source>
        <dbReference type="ARBA" id="ARBA00012754"/>
    </source>
</evidence>
<dbReference type="FunFam" id="2.60.120.260:FF:000200">
    <property type="entry name" value="Beta-mannosidase A"/>
    <property type="match status" value="1"/>
</dbReference>
<dbReference type="EMBL" id="LAVV01014326">
    <property type="protein sequence ID" value="KNZ44863.1"/>
    <property type="molecule type" value="Genomic_DNA"/>
</dbReference>
<reference evidence="17 18" key="1">
    <citation type="submission" date="2015-08" db="EMBL/GenBank/DDBJ databases">
        <title>Next Generation Sequencing and Analysis of the Genome of Puccinia sorghi L Schw, the Causal Agent of Maize Common Rust.</title>
        <authorList>
            <person name="Rochi L."/>
            <person name="Burguener G."/>
            <person name="Darino M."/>
            <person name="Turjanski A."/>
            <person name="Kreff E."/>
            <person name="Dieguez M.J."/>
            <person name="Sacco F."/>
        </authorList>
    </citation>
    <scope>NUCLEOTIDE SEQUENCE [LARGE SCALE GENOMIC DNA]</scope>
    <source>
        <strain evidence="17 18">RO10H11247</strain>
    </source>
</reference>
<dbReference type="GO" id="GO:0006516">
    <property type="term" value="P:glycoprotein catabolic process"/>
    <property type="evidence" value="ECO:0007669"/>
    <property type="project" value="TreeGrafter"/>
</dbReference>
<keyword evidence="12" id="KW-0326">Glycosidase</keyword>
<dbReference type="InterPro" id="IPR013783">
    <property type="entry name" value="Ig-like_fold"/>
</dbReference>
<comment type="subcellular location">
    <subcellularLocation>
        <location evidence="2">Secreted</location>
    </subcellularLocation>
</comment>
<evidence type="ECO:0000256" key="2">
    <source>
        <dbReference type="ARBA" id="ARBA00004613"/>
    </source>
</evidence>
<dbReference type="InterPro" id="IPR041447">
    <property type="entry name" value="Mannosidase_ig"/>
</dbReference>
<evidence type="ECO:0000256" key="8">
    <source>
        <dbReference type="ARBA" id="ARBA00022525"/>
    </source>
</evidence>
<keyword evidence="18" id="KW-1185">Reference proteome</keyword>
<dbReference type="Pfam" id="PF17786">
    <property type="entry name" value="Mannosidase_ig"/>
    <property type="match status" value="1"/>
</dbReference>
<dbReference type="InterPro" id="IPR054593">
    <property type="entry name" value="Beta-mannosidase-like_N2"/>
</dbReference>
<evidence type="ECO:0000256" key="3">
    <source>
        <dbReference type="ARBA" id="ARBA00004740"/>
    </source>
</evidence>
<dbReference type="EC" id="3.2.1.25" evidence="6"/>
<evidence type="ECO:0000256" key="7">
    <source>
        <dbReference type="ARBA" id="ARBA00021795"/>
    </source>
</evidence>
<dbReference type="InterPro" id="IPR008979">
    <property type="entry name" value="Galactose-bd-like_sf"/>
</dbReference>
<dbReference type="Pfam" id="PF17753">
    <property type="entry name" value="Ig_mannosidase"/>
    <property type="match status" value="1"/>
</dbReference>
<comment type="similarity">
    <text evidence="4">Belongs to the glycosyl hydrolase 2 family. Beta-mannosidase A subfamily.</text>
</comment>
<dbReference type="PANTHER" id="PTHR43730">
    <property type="entry name" value="BETA-MANNOSIDASE"/>
    <property type="match status" value="1"/>
</dbReference>
<keyword evidence="8" id="KW-0964">Secreted</keyword>
<evidence type="ECO:0000313" key="18">
    <source>
        <dbReference type="Proteomes" id="UP000037035"/>
    </source>
</evidence>
<evidence type="ECO:0000313" key="17">
    <source>
        <dbReference type="EMBL" id="KNZ44863.1"/>
    </source>
</evidence>
<evidence type="ECO:0000256" key="10">
    <source>
        <dbReference type="ARBA" id="ARBA00022801"/>
    </source>
</evidence>
<evidence type="ECO:0000259" key="15">
    <source>
        <dbReference type="Pfam" id="PF17786"/>
    </source>
</evidence>
<organism evidence="17 18">
    <name type="scientific">Puccinia sorghi</name>
    <dbReference type="NCBI Taxonomy" id="27349"/>
    <lineage>
        <taxon>Eukaryota</taxon>
        <taxon>Fungi</taxon>
        <taxon>Dikarya</taxon>
        <taxon>Basidiomycota</taxon>
        <taxon>Pucciniomycotina</taxon>
        <taxon>Pucciniomycetes</taxon>
        <taxon>Pucciniales</taxon>
        <taxon>Pucciniaceae</taxon>
        <taxon>Puccinia</taxon>
    </lineage>
</organism>
<evidence type="ECO:0000256" key="9">
    <source>
        <dbReference type="ARBA" id="ARBA00022729"/>
    </source>
</evidence>
<dbReference type="PANTHER" id="PTHR43730:SF5">
    <property type="entry name" value="BETA-MANNOSIDASE A"/>
    <property type="match status" value="1"/>
</dbReference>
<dbReference type="InterPro" id="IPR036156">
    <property type="entry name" value="Beta-gal/glucu_dom_sf"/>
</dbReference>
<feature type="domain" description="Mannosidase Ig/CBM-like" evidence="15">
    <location>
        <begin position="1008"/>
        <end position="1106"/>
    </location>
</feature>
<name>A0A0L6U8K5_9BASI</name>
<dbReference type="GO" id="GO:0004567">
    <property type="term" value="F:beta-mannosidase activity"/>
    <property type="evidence" value="ECO:0007669"/>
    <property type="project" value="UniProtKB-EC"/>
</dbReference>
<feature type="domain" description="Beta-mannosidase-like galactose-binding" evidence="16">
    <location>
        <begin position="82"/>
        <end position="269"/>
    </location>
</feature>
<dbReference type="AlphaFoldDB" id="A0A0L6U8K5"/>
<keyword evidence="9" id="KW-0732">Signal</keyword>
<evidence type="ECO:0000259" key="14">
    <source>
        <dbReference type="Pfam" id="PF17753"/>
    </source>
</evidence>
<evidence type="ECO:0000256" key="11">
    <source>
        <dbReference type="ARBA" id="ARBA00023180"/>
    </source>
</evidence>
<comment type="catalytic activity">
    <reaction evidence="1">
        <text>Hydrolysis of terminal, non-reducing beta-D-mannose residues in beta-D-mannosides.</text>
        <dbReference type="EC" id="3.2.1.25"/>
    </reaction>
</comment>
<dbReference type="Gene3D" id="2.60.120.260">
    <property type="entry name" value="Galactose-binding domain-like"/>
    <property type="match status" value="1"/>
</dbReference>
<dbReference type="Proteomes" id="UP000037035">
    <property type="component" value="Unassembled WGS sequence"/>
</dbReference>
<dbReference type="UniPathway" id="UPA00280"/>
<dbReference type="Pfam" id="PF22666">
    <property type="entry name" value="Glyco_hydro_2_N2"/>
    <property type="match status" value="1"/>
</dbReference>
<evidence type="ECO:0000256" key="13">
    <source>
        <dbReference type="ARBA" id="ARBA00031061"/>
    </source>
</evidence>
<keyword evidence="10" id="KW-0378">Hydrolase</keyword>
<dbReference type="SUPFAM" id="SSF49785">
    <property type="entry name" value="Galactose-binding domain-like"/>
    <property type="match status" value="1"/>
</dbReference>
<evidence type="ECO:0000256" key="4">
    <source>
        <dbReference type="ARBA" id="ARBA00007483"/>
    </source>
</evidence>
<evidence type="ECO:0000259" key="16">
    <source>
        <dbReference type="Pfam" id="PF22666"/>
    </source>
</evidence>
<evidence type="ECO:0000256" key="5">
    <source>
        <dbReference type="ARBA" id="ARBA00011738"/>
    </source>
</evidence>
<keyword evidence="11" id="KW-0325">Glycoprotein</keyword>
<dbReference type="GO" id="GO:0005576">
    <property type="term" value="C:extracellular region"/>
    <property type="evidence" value="ECO:0007669"/>
    <property type="project" value="UniProtKB-SubCell"/>
</dbReference>
<dbReference type="STRING" id="27349.A0A0L6U8K5"/>